<reference evidence="1" key="1">
    <citation type="submission" date="2022-03" db="EMBL/GenBank/DDBJ databases">
        <authorList>
            <person name="Martin C."/>
        </authorList>
    </citation>
    <scope>NUCLEOTIDE SEQUENCE</scope>
</reference>
<organism evidence="1 2">
    <name type="scientific">Owenia fusiformis</name>
    <name type="common">Polychaete worm</name>
    <dbReference type="NCBI Taxonomy" id="6347"/>
    <lineage>
        <taxon>Eukaryota</taxon>
        <taxon>Metazoa</taxon>
        <taxon>Spiralia</taxon>
        <taxon>Lophotrochozoa</taxon>
        <taxon>Annelida</taxon>
        <taxon>Polychaeta</taxon>
        <taxon>Sedentaria</taxon>
        <taxon>Canalipalpata</taxon>
        <taxon>Sabellida</taxon>
        <taxon>Oweniida</taxon>
        <taxon>Oweniidae</taxon>
        <taxon>Owenia</taxon>
    </lineage>
</organism>
<dbReference type="PANTHER" id="PTHR10974:SF1">
    <property type="entry name" value="FI08016P-RELATED"/>
    <property type="match status" value="1"/>
</dbReference>
<evidence type="ECO:0000313" key="1">
    <source>
        <dbReference type="EMBL" id="CAH1786914.1"/>
    </source>
</evidence>
<dbReference type="CDD" id="cd16021">
    <property type="entry name" value="ALP_like"/>
    <property type="match status" value="1"/>
</dbReference>
<dbReference type="InterPro" id="IPR017850">
    <property type="entry name" value="Alkaline_phosphatase_core_sf"/>
</dbReference>
<dbReference type="GO" id="GO:0005615">
    <property type="term" value="C:extracellular space"/>
    <property type="evidence" value="ECO:0007669"/>
    <property type="project" value="TreeGrafter"/>
</dbReference>
<evidence type="ECO:0000313" key="2">
    <source>
        <dbReference type="Proteomes" id="UP000749559"/>
    </source>
</evidence>
<dbReference type="Pfam" id="PF02995">
    <property type="entry name" value="DUF229"/>
    <property type="match status" value="1"/>
</dbReference>
<gene>
    <name evidence="1" type="ORF">OFUS_LOCUS12715</name>
</gene>
<dbReference type="Proteomes" id="UP000749559">
    <property type="component" value="Unassembled WGS sequence"/>
</dbReference>
<name>A0A8J1XTR0_OWEFU</name>
<keyword evidence="2" id="KW-1185">Reference proteome</keyword>
<dbReference type="OrthoDB" id="413313at2759"/>
<protein>
    <submittedName>
        <fullName evidence="1">Uncharacterized protein</fullName>
    </submittedName>
</protein>
<proteinExistence type="predicted"/>
<dbReference type="SUPFAM" id="SSF53649">
    <property type="entry name" value="Alkaline phosphatase-like"/>
    <property type="match status" value="1"/>
</dbReference>
<dbReference type="InterPro" id="IPR004245">
    <property type="entry name" value="DUF229"/>
</dbReference>
<sequence>MLDIKKSKVQLFLLMMYVLGFLVICQLNLFQNESSKKVGYKIKTFSKKKHVLRTELKSHKEYIEILKSDVNSKKGFLVKTPGCSIPDIDPWDHTIQQFIDKNEKIDCDTNPSITYTSENTLKINLDIVQNHYPNFSHCSYYGIYRTDNDNAYTMDVQQTDFTQDVNLTTEFIKVECYDHNKTTIYKNFHAVVFEKQQVEDECKRKTIDKNEKLNIILLGVDAVSRLNFMRLMPKTKRFIEEELNGFELTGYNKVGDNTFPNLVALLSGKFPADLPWNSSTDQDKPFDKYEFIWKEAAKKGYRTLFNEDAPMMTIFNYLRGGFKKQPADYYPRAFHIALEGEESVWQKTHCVGDRHESEMMLNYLFDYIDAFKDRPHFAFTYNSRLTHDDINLAGVADNIYLKFLKRIKHSGNLNNSVMLFFSDHGIRCGDIRQTNIGKLEERLPFMYWNFPKWFSTKHPKLVHNLRINKHRLTTPFDVHETLQNILIDGPSESYTSDPNKKGMSLFKVIPETRTCKDAGILPHWCTCQNTKPISTTDTTVKQVANFTISSINKDLSHLRNSNLCAVLSLDKITKAEMFVSTKDILKYDWADGFDSDIIVTGKPSIPIKYYQIEFTAFPGSGVFEATVRYSKVDNIFDISGSISRLNRYGNQSACIKDAELRKYCYCKDIDQIKR</sequence>
<dbReference type="FunFam" id="3.40.720.10:FF:000017">
    <property type="entry name" value="Predicted protein"/>
    <property type="match status" value="1"/>
</dbReference>
<dbReference type="Gene3D" id="3.40.720.10">
    <property type="entry name" value="Alkaline Phosphatase, subunit A"/>
    <property type="match status" value="1"/>
</dbReference>
<dbReference type="AlphaFoldDB" id="A0A8J1XTR0"/>
<comment type="caution">
    <text evidence="1">The sequence shown here is derived from an EMBL/GenBank/DDBJ whole genome shotgun (WGS) entry which is preliminary data.</text>
</comment>
<dbReference type="EMBL" id="CAIIXF020000006">
    <property type="protein sequence ID" value="CAH1786914.1"/>
    <property type="molecule type" value="Genomic_DNA"/>
</dbReference>
<accession>A0A8J1XTR0</accession>
<dbReference type="PANTHER" id="PTHR10974">
    <property type="entry name" value="FI08016P-RELATED"/>
    <property type="match status" value="1"/>
</dbReference>